<keyword evidence="5 9" id="KW-0812">Transmembrane</keyword>
<feature type="region of interest" description="Disordered" evidence="8">
    <location>
        <begin position="1"/>
        <end position="20"/>
    </location>
</feature>
<reference evidence="10 11" key="1">
    <citation type="submission" date="2020-03" db="EMBL/GenBank/DDBJ databases">
        <authorList>
            <person name="Kim M.K."/>
        </authorList>
    </citation>
    <scope>NUCLEOTIDE SEQUENCE [LARGE SCALE GENOMIC DNA]</scope>
    <source>
        <strain evidence="10 11">BT328</strain>
    </source>
</reference>
<dbReference type="FunFam" id="1.10.3470.10:FF:000001">
    <property type="entry name" value="Vitamin B12 ABC transporter permease BtuC"/>
    <property type="match status" value="1"/>
</dbReference>
<evidence type="ECO:0000256" key="8">
    <source>
        <dbReference type="SAM" id="MobiDB-lite"/>
    </source>
</evidence>
<evidence type="ECO:0000256" key="7">
    <source>
        <dbReference type="ARBA" id="ARBA00023136"/>
    </source>
</evidence>
<feature type="transmembrane region" description="Helical" evidence="9">
    <location>
        <begin position="148"/>
        <end position="172"/>
    </location>
</feature>
<feature type="transmembrane region" description="Helical" evidence="9">
    <location>
        <begin position="118"/>
        <end position="136"/>
    </location>
</feature>
<organism evidence="10 11">
    <name type="scientific">Spirosoma aureum</name>
    <dbReference type="NCBI Taxonomy" id="2692134"/>
    <lineage>
        <taxon>Bacteria</taxon>
        <taxon>Pseudomonadati</taxon>
        <taxon>Bacteroidota</taxon>
        <taxon>Cytophagia</taxon>
        <taxon>Cytophagales</taxon>
        <taxon>Cytophagaceae</taxon>
        <taxon>Spirosoma</taxon>
    </lineage>
</organism>
<feature type="transmembrane region" description="Helical" evidence="9">
    <location>
        <begin position="218"/>
        <end position="243"/>
    </location>
</feature>
<evidence type="ECO:0000256" key="6">
    <source>
        <dbReference type="ARBA" id="ARBA00022989"/>
    </source>
</evidence>
<name>A0A6G9AHL4_9BACT</name>
<dbReference type="PANTHER" id="PTHR30472">
    <property type="entry name" value="FERRIC ENTEROBACTIN TRANSPORT SYSTEM PERMEASE PROTEIN"/>
    <property type="match status" value="1"/>
</dbReference>
<feature type="transmembrane region" description="Helical" evidence="9">
    <location>
        <begin position="314"/>
        <end position="336"/>
    </location>
</feature>
<evidence type="ECO:0000256" key="5">
    <source>
        <dbReference type="ARBA" id="ARBA00022692"/>
    </source>
</evidence>
<keyword evidence="4" id="KW-1003">Cell membrane</keyword>
<evidence type="ECO:0000256" key="9">
    <source>
        <dbReference type="SAM" id="Phobius"/>
    </source>
</evidence>
<dbReference type="InterPro" id="IPR000522">
    <property type="entry name" value="ABC_transptr_permease_BtuC"/>
</dbReference>
<protein>
    <submittedName>
        <fullName evidence="10">Iron ABC transporter permease</fullName>
    </submittedName>
</protein>
<dbReference type="AlphaFoldDB" id="A0A6G9AHL4"/>
<feature type="transmembrane region" description="Helical" evidence="9">
    <location>
        <begin position="86"/>
        <end position="106"/>
    </location>
</feature>
<keyword evidence="7 9" id="KW-0472">Membrane</keyword>
<feature type="transmembrane region" description="Helical" evidence="9">
    <location>
        <begin position="342"/>
        <end position="361"/>
    </location>
</feature>
<dbReference type="CDD" id="cd06550">
    <property type="entry name" value="TM_ABC_iron-siderophores_like"/>
    <property type="match status" value="1"/>
</dbReference>
<dbReference type="SUPFAM" id="SSF81345">
    <property type="entry name" value="ABC transporter involved in vitamin B12 uptake, BtuC"/>
    <property type="match status" value="1"/>
</dbReference>
<dbReference type="GO" id="GO:0033214">
    <property type="term" value="P:siderophore-iron import into cell"/>
    <property type="evidence" value="ECO:0007669"/>
    <property type="project" value="TreeGrafter"/>
</dbReference>
<sequence length="369" mass="38155">MNSATATINPPSSSTHQVPKSAIKTTVNPWLMPALVATLSITLVVSVGIGALRITPYEIGLIIAKSFGYSVDVDSTKEAILLAIRLPRVCLAVLVGAGLAISGAAIQGLFRNPLADPGLIGISSGASLAAVMMIVLEVKFFQTLTGVLGIYALSVVAFVGACATAFFVYRIARMAGKDVITTMLLTGIAINALSGALTGIMTYLATDEQLRNITFWSLGSLGGASWASVLGILPFTIAALVGIPRLAKSLNLLALGESQASMLGVNLKGIKRQVIIFSTMAVGTSVAVAGIIGFVGLVIPHLIRMGAGSDHRRVLTGSALGGAIVLTLADSLARTIVAPAELPIGILTALIGTPVFLWILFRERRRAGV</sequence>
<dbReference type="KEGG" id="spib:G8759_03780"/>
<keyword evidence="3" id="KW-0813">Transport</keyword>
<evidence type="ECO:0000256" key="4">
    <source>
        <dbReference type="ARBA" id="ARBA00022475"/>
    </source>
</evidence>
<feature type="transmembrane region" description="Helical" evidence="9">
    <location>
        <begin position="184"/>
        <end position="206"/>
    </location>
</feature>
<evidence type="ECO:0000313" key="10">
    <source>
        <dbReference type="EMBL" id="QIP11809.1"/>
    </source>
</evidence>
<evidence type="ECO:0000256" key="2">
    <source>
        <dbReference type="ARBA" id="ARBA00007935"/>
    </source>
</evidence>
<dbReference type="GO" id="GO:0005886">
    <property type="term" value="C:plasma membrane"/>
    <property type="evidence" value="ECO:0007669"/>
    <property type="project" value="UniProtKB-SubCell"/>
</dbReference>
<gene>
    <name evidence="10" type="ORF">G8759_03780</name>
</gene>
<dbReference type="PANTHER" id="PTHR30472:SF25">
    <property type="entry name" value="ABC TRANSPORTER PERMEASE PROTEIN MJ0876-RELATED"/>
    <property type="match status" value="1"/>
</dbReference>
<dbReference type="EMBL" id="CP050063">
    <property type="protein sequence ID" value="QIP11809.1"/>
    <property type="molecule type" value="Genomic_DNA"/>
</dbReference>
<accession>A0A6G9AHL4</accession>
<keyword evidence="11" id="KW-1185">Reference proteome</keyword>
<comment type="similarity">
    <text evidence="2">Belongs to the binding-protein-dependent transport system permease family. FecCD subfamily.</text>
</comment>
<feature type="transmembrane region" description="Helical" evidence="9">
    <location>
        <begin position="274"/>
        <end position="302"/>
    </location>
</feature>
<feature type="transmembrane region" description="Helical" evidence="9">
    <location>
        <begin position="30"/>
        <end position="52"/>
    </location>
</feature>
<dbReference type="Gene3D" id="1.10.3470.10">
    <property type="entry name" value="ABC transporter involved in vitamin B12 uptake, BtuC"/>
    <property type="match status" value="1"/>
</dbReference>
<evidence type="ECO:0000256" key="3">
    <source>
        <dbReference type="ARBA" id="ARBA00022448"/>
    </source>
</evidence>
<keyword evidence="6 9" id="KW-1133">Transmembrane helix</keyword>
<dbReference type="Proteomes" id="UP000501802">
    <property type="component" value="Chromosome"/>
</dbReference>
<evidence type="ECO:0000256" key="1">
    <source>
        <dbReference type="ARBA" id="ARBA00004651"/>
    </source>
</evidence>
<dbReference type="InterPro" id="IPR037294">
    <property type="entry name" value="ABC_BtuC-like"/>
</dbReference>
<dbReference type="Pfam" id="PF01032">
    <property type="entry name" value="FecCD"/>
    <property type="match status" value="1"/>
</dbReference>
<proteinExistence type="inferred from homology"/>
<evidence type="ECO:0000313" key="11">
    <source>
        <dbReference type="Proteomes" id="UP000501802"/>
    </source>
</evidence>
<comment type="subcellular location">
    <subcellularLocation>
        <location evidence="1">Cell membrane</location>
        <topology evidence="1">Multi-pass membrane protein</topology>
    </subcellularLocation>
</comment>
<dbReference type="GO" id="GO:0022857">
    <property type="term" value="F:transmembrane transporter activity"/>
    <property type="evidence" value="ECO:0007669"/>
    <property type="project" value="InterPro"/>
</dbReference>
<dbReference type="RefSeq" id="WP_167205363.1">
    <property type="nucleotide sequence ID" value="NZ_CP050063.1"/>
</dbReference>